<reference evidence="1 2" key="1">
    <citation type="journal article" date="2016" name="Nat. Commun.">
        <title>Thousands of microbial genomes shed light on interconnected biogeochemical processes in an aquifer system.</title>
        <authorList>
            <person name="Anantharaman K."/>
            <person name="Brown C.T."/>
            <person name="Hug L.A."/>
            <person name="Sharon I."/>
            <person name="Castelle C.J."/>
            <person name="Probst A.J."/>
            <person name="Thomas B.C."/>
            <person name="Singh A."/>
            <person name="Wilkins M.J."/>
            <person name="Karaoz U."/>
            <person name="Brodie E.L."/>
            <person name="Williams K.H."/>
            <person name="Hubbard S.S."/>
            <person name="Banfield J.F."/>
        </authorList>
    </citation>
    <scope>NUCLEOTIDE SEQUENCE [LARGE SCALE GENOMIC DNA]</scope>
</reference>
<gene>
    <name evidence="1" type="ORF">A3B04_03610</name>
</gene>
<name>A0A1G2FP50_9BACT</name>
<evidence type="ECO:0000313" key="2">
    <source>
        <dbReference type="Proteomes" id="UP000177126"/>
    </source>
</evidence>
<dbReference type="EMBL" id="MHNF01000060">
    <property type="protein sequence ID" value="OGZ39410.1"/>
    <property type="molecule type" value="Genomic_DNA"/>
</dbReference>
<dbReference type="AlphaFoldDB" id="A0A1G2FP50"/>
<organism evidence="1 2">
    <name type="scientific">Candidatus Portnoybacteria bacterium RIFCSPLOWO2_02_FULL_39_11</name>
    <dbReference type="NCBI Taxonomy" id="1802001"/>
    <lineage>
        <taxon>Bacteria</taxon>
        <taxon>Candidatus Portnoyibacteriota</taxon>
    </lineage>
</organism>
<sequence length="130" mass="14265">MVFRFRGGDNSDFSSGRLSRLFFWRRNVEKPVPTNSSSVLTINNNDIDSVIVPATARYNTGFAIKDITITSNSGGTQSFFLTEHLAGEGFTVVASDYPDDANLCNTKGGAKSSIFQGLRALRNLLKRSLH</sequence>
<dbReference type="Proteomes" id="UP000177126">
    <property type="component" value="Unassembled WGS sequence"/>
</dbReference>
<protein>
    <submittedName>
        <fullName evidence="1">Uncharacterized protein</fullName>
    </submittedName>
</protein>
<proteinExistence type="predicted"/>
<comment type="caution">
    <text evidence="1">The sequence shown here is derived from an EMBL/GenBank/DDBJ whole genome shotgun (WGS) entry which is preliminary data.</text>
</comment>
<evidence type="ECO:0000313" key="1">
    <source>
        <dbReference type="EMBL" id="OGZ39410.1"/>
    </source>
</evidence>
<accession>A0A1G2FP50</accession>